<evidence type="ECO:0000256" key="4">
    <source>
        <dbReference type="ARBA" id="ARBA00022555"/>
    </source>
</evidence>
<comment type="caution">
    <text evidence="19">The sequence shown here is derived from an EMBL/GenBank/DDBJ whole genome shotgun (WGS) entry which is preliminary data.</text>
</comment>
<dbReference type="InterPro" id="IPR018163">
    <property type="entry name" value="Thr/Ala-tRNA-synth_IIc_edit"/>
</dbReference>
<dbReference type="InterPro" id="IPR033728">
    <property type="entry name" value="ThrRS_core"/>
</dbReference>
<evidence type="ECO:0000256" key="12">
    <source>
        <dbReference type="ARBA" id="ARBA00023146"/>
    </source>
</evidence>
<dbReference type="CDD" id="cd00860">
    <property type="entry name" value="ThrRS_anticodon"/>
    <property type="match status" value="1"/>
</dbReference>
<dbReference type="PANTHER" id="PTHR11451">
    <property type="entry name" value="THREONINE-TRNA LIGASE"/>
    <property type="match status" value="1"/>
</dbReference>
<evidence type="ECO:0000256" key="14">
    <source>
        <dbReference type="HAMAP-Rule" id="MF_00184"/>
    </source>
</evidence>
<feature type="binding site" evidence="14">
    <location>
        <position position="908"/>
    </location>
    <ligand>
        <name>Zn(2+)</name>
        <dbReference type="ChEBI" id="CHEBI:29105"/>
        <note>catalytic</note>
    </ligand>
</feature>
<dbReference type="GO" id="GO:0005524">
    <property type="term" value="F:ATP binding"/>
    <property type="evidence" value="ECO:0007669"/>
    <property type="project" value="UniProtKB-UniRule"/>
</dbReference>
<feature type="domain" description="Aminoacyl-transfer RNA synthetases class-II family profile" evidence="17">
    <location>
        <begin position="648"/>
        <end position="931"/>
    </location>
</feature>
<dbReference type="GO" id="GO:0046872">
    <property type="term" value="F:metal ion binding"/>
    <property type="evidence" value="ECO:0007669"/>
    <property type="project" value="UniProtKB-KW"/>
</dbReference>
<dbReference type="AlphaFoldDB" id="A0A1E3H6T4"/>
<dbReference type="Gene3D" id="3.10.20.30">
    <property type="match status" value="1"/>
</dbReference>
<proteinExistence type="inferred from homology"/>
<evidence type="ECO:0000313" key="19">
    <source>
        <dbReference type="EMBL" id="ODN72030.1"/>
    </source>
</evidence>
<feature type="region of interest" description="Disordered" evidence="15">
    <location>
        <begin position="258"/>
        <end position="328"/>
    </location>
</feature>
<evidence type="ECO:0000256" key="6">
    <source>
        <dbReference type="ARBA" id="ARBA00022723"/>
    </source>
</evidence>
<evidence type="ECO:0000259" key="17">
    <source>
        <dbReference type="PROSITE" id="PS50862"/>
    </source>
</evidence>
<dbReference type="FunFam" id="3.30.930.10:FF:000002">
    <property type="entry name" value="Threonine--tRNA ligase"/>
    <property type="match status" value="1"/>
</dbReference>
<dbReference type="Pfam" id="PF07973">
    <property type="entry name" value="tRNA_SAD"/>
    <property type="match status" value="1"/>
</dbReference>
<dbReference type="Gene3D" id="3.30.54.20">
    <property type="match status" value="1"/>
</dbReference>
<keyword evidence="7 14" id="KW-0547">Nucleotide-binding</keyword>
<comment type="caution">
    <text evidence="14">Lacks conserved residue(s) required for the propagation of feature annotation.</text>
</comment>
<keyword evidence="10 14" id="KW-0694">RNA-binding</keyword>
<evidence type="ECO:0000256" key="7">
    <source>
        <dbReference type="ARBA" id="ARBA00022741"/>
    </source>
</evidence>
<dbReference type="Gene3D" id="3.30.980.10">
    <property type="entry name" value="Threonyl-trna Synthetase, Chain A, domain 2"/>
    <property type="match status" value="1"/>
</dbReference>
<dbReference type="InterPro" id="IPR015168">
    <property type="entry name" value="SsuA/THI5"/>
</dbReference>
<protein>
    <recommendedName>
        <fullName evidence="14">Threonine--tRNA ligase</fullName>
        <ecNumber evidence="14">6.1.1.3</ecNumber>
    </recommendedName>
    <alternativeName>
        <fullName evidence="14">Threonyl-tRNA synthetase</fullName>
        <shortName evidence="14">ThrRS</shortName>
    </alternativeName>
</protein>
<dbReference type="SUPFAM" id="SSF55186">
    <property type="entry name" value="ThrRS/AlaRS common domain"/>
    <property type="match status" value="1"/>
</dbReference>
<evidence type="ECO:0000256" key="16">
    <source>
        <dbReference type="SAM" id="SignalP"/>
    </source>
</evidence>
<dbReference type="Proteomes" id="UP000094622">
    <property type="component" value="Unassembled WGS sequence"/>
</dbReference>
<evidence type="ECO:0000256" key="8">
    <source>
        <dbReference type="ARBA" id="ARBA00022833"/>
    </source>
</evidence>
<dbReference type="Gene3D" id="3.40.50.800">
    <property type="entry name" value="Anticodon-binding domain"/>
    <property type="match status" value="1"/>
</dbReference>
<dbReference type="InterPro" id="IPR004095">
    <property type="entry name" value="TGS"/>
</dbReference>
<feature type="signal peptide" evidence="16">
    <location>
        <begin position="1"/>
        <end position="22"/>
    </location>
</feature>
<dbReference type="NCBIfam" id="TIGR00418">
    <property type="entry name" value="thrS"/>
    <property type="match status" value="1"/>
</dbReference>
<evidence type="ECO:0000256" key="5">
    <source>
        <dbReference type="ARBA" id="ARBA00022598"/>
    </source>
</evidence>
<dbReference type="InterPro" id="IPR002314">
    <property type="entry name" value="aa-tRNA-synt_IIb"/>
</dbReference>
<keyword evidence="16" id="KW-0732">Signal</keyword>
<dbReference type="GO" id="GO:0005829">
    <property type="term" value="C:cytosol"/>
    <property type="evidence" value="ECO:0007669"/>
    <property type="project" value="TreeGrafter"/>
</dbReference>
<dbReference type="HAMAP" id="MF_00184">
    <property type="entry name" value="Thr_tRNA_synth"/>
    <property type="match status" value="1"/>
</dbReference>
<evidence type="ECO:0000256" key="10">
    <source>
        <dbReference type="ARBA" id="ARBA00022884"/>
    </source>
</evidence>
<dbReference type="GO" id="GO:0004829">
    <property type="term" value="F:threonine-tRNA ligase activity"/>
    <property type="evidence" value="ECO:0007669"/>
    <property type="project" value="UniProtKB-UniRule"/>
</dbReference>
<keyword evidence="3 14" id="KW-0963">Cytoplasm</keyword>
<evidence type="ECO:0000259" key="18">
    <source>
        <dbReference type="PROSITE" id="PS51880"/>
    </source>
</evidence>
<feature type="binding site" evidence="14">
    <location>
        <position position="725"/>
    </location>
    <ligand>
        <name>Zn(2+)</name>
        <dbReference type="ChEBI" id="CHEBI:29105"/>
        <note>catalytic</note>
    </ligand>
</feature>
<dbReference type="EMBL" id="MCRJ01000009">
    <property type="protein sequence ID" value="ODN72030.1"/>
    <property type="molecule type" value="Genomic_DNA"/>
</dbReference>
<dbReference type="SUPFAM" id="SSF55681">
    <property type="entry name" value="Class II aaRS and biotin synthetases"/>
    <property type="match status" value="1"/>
</dbReference>
<dbReference type="InterPro" id="IPR012676">
    <property type="entry name" value="TGS-like"/>
</dbReference>
<feature type="domain" description="TGS" evidence="18">
    <location>
        <begin position="383"/>
        <end position="446"/>
    </location>
</feature>
<dbReference type="FunFam" id="3.30.54.20:FF:000002">
    <property type="entry name" value="Threonine--tRNA ligase"/>
    <property type="match status" value="1"/>
</dbReference>
<keyword evidence="8 14" id="KW-0862">Zinc</keyword>
<sequence length="1037" mass="115279">MKRTLALSLGLAAALMSGTAYAADTVTLQLKWVTQAQFDGYYVAKDKGYYEEEGLDVTIKPGGPDIAPEQVIAGGGADVIVDWVAAALAARDKGLPLVNIAQPFKHSGLMLTCLKSSGIATPADFKGKTLGVWFFGNELPFYAWMKQLGLPTEGGADGVTVIKQAFNVDPLIQKQADCISTMNYNEYNQVLEAGIPAEELVVFKYDDVGVSLLEDGLYVMEESLKDPAFVDKMAKFVRASMKGFTYAAENPEEAGQIILDNDDTGAPDPRASGLHGQGNRQADRWHRRHARHGQIRAEREDPDRRRRDHQGAGRRHHHGGDRQGEDVIPPVAAPASVWVATGFAPHAPHPPPGCGVDIGNLLSYSLRAPQTAYLRSSAGVSRREMMIVLSFPDGSKREYEPGVTGAEIAAGISKSLLKKAVAMALDGELADLADPIRHNAAIEIVTRDDPRALELIRHDAAHVMAEAVQELFPGTQVTIGPVIENGFYYDFLRPEGPFTPDELPKIEAKMREIIARDAPFTKEVWSRDEAKAHFSARGEAFKVELIDAIPAGQDLKIYRQGQWLDLCRGPHMTSTGKIGNSFKLMKVAGAYWRGDSNNPMLTRIYATAFANDNDLAAYLHMLEEAEKRDHRRLGREMDLFHFQEEGPGVVFWHPKGWQLFQDLVAYMRRRLRDDYAEVNAPQILDKSLWEISGHWGWYKENMFAVQSAGDEAEDKRIFALKPMNCPGHVQIFKHGLKSYRDLPIRLAEFGAVHRYEPSGAMHGLMRVRGFTQDDAHIFCTEEQMAAECLKINDLILSVYSHFGFDEIMVKLSTRPEKRVGSDALWDHAEEVMTRVLGQIAESSGGRIKTGINPGEGAFYGPKFEYTLKDAIGREWQCGTTQVDFNLPDRFGAFYVDKDSDKKTPVMIHRAICGSMERFLGILIENFAGHFPLWLSPVQVVVATITSEADDYAQRVHERLRKAGVRSEIDLRNEKINYKVREHSLAKVPLIFVCGKREAEESGINVRRLGSQHPKAMTLDEAVAMVVAETVPPDLVEA</sequence>
<reference evidence="19 20" key="1">
    <citation type="submission" date="2016-07" db="EMBL/GenBank/DDBJ databases">
        <title>Draft Genome Sequence of Methylobrevis pamukkalensis PK2.</title>
        <authorList>
            <person name="Vasilenko O.V."/>
            <person name="Doronina N.V."/>
            <person name="Shmareva M.N."/>
            <person name="Tarlachkov S.V."/>
            <person name="Mustakhimov I."/>
            <person name="Trotsenko Y.A."/>
        </authorList>
    </citation>
    <scope>NUCLEOTIDE SEQUENCE [LARGE SCALE GENOMIC DNA]</scope>
    <source>
        <strain evidence="19 20">PK2</strain>
    </source>
</reference>
<feature type="chain" id="PRO_5009128957" description="Threonine--tRNA ligase" evidence="16">
    <location>
        <begin position="23"/>
        <end position="1037"/>
    </location>
</feature>
<dbReference type="FunFam" id="3.30.980.10:FF:000005">
    <property type="entry name" value="Threonyl-tRNA synthetase, mitochondrial"/>
    <property type="match status" value="1"/>
</dbReference>
<dbReference type="CDD" id="cd01667">
    <property type="entry name" value="TGS_ThrRS"/>
    <property type="match status" value="1"/>
</dbReference>
<accession>A0A1E3H6T4</accession>
<dbReference type="Pfam" id="PF02824">
    <property type="entry name" value="TGS"/>
    <property type="match status" value="1"/>
</dbReference>
<dbReference type="GO" id="GO:0000049">
    <property type="term" value="F:tRNA binding"/>
    <property type="evidence" value="ECO:0007669"/>
    <property type="project" value="UniProtKB-KW"/>
</dbReference>
<keyword evidence="11 14" id="KW-0648">Protein biosynthesis</keyword>
<dbReference type="FunFam" id="3.10.20.30:FF:000005">
    <property type="entry name" value="Threonine--tRNA ligase"/>
    <property type="match status" value="1"/>
</dbReference>
<dbReference type="GO" id="GO:0006435">
    <property type="term" value="P:threonyl-tRNA aminoacylation"/>
    <property type="evidence" value="ECO:0007669"/>
    <property type="project" value="UniProtKB-UniRule"/>
</dbReference>
<comment type="similarity">
    <text evidence="1 14">Belongs to the class-II aminoacyl-tRNA synthetase family.</text>
</comment>
<dbReference type="InterPro" id="IPR036621">
    <property type="entry name" value="Anticodon-bd_dom_sf"/>
</dbReference>
<dbReference type="Gene3D" id="3.40.190.10">
    <property type="entry name" value="Periplasmic binding protein-like II"/>
    <property type="match status" value="2"/>
</dbReference>
<dbReference type="FunFam" id="3.40.50.800:FF:000001">
    <property type="entry name" value="Threonine--tRNA ligase"/>
    <property type="match status" value="1"/>
</dbReference>
<dbReference type="PRINTS" id="PR01047">
    <property type="entry name" value="TRNASYNTHTHR"/>
</dbReference>
<dbReference type="InterPro" id="IPR006195">
    <property type="entry name" value="aa-tRNA-synth_II"/>
</dbReference>
<comment type="cofactor">
    <cofactor evidence="14">
        <name>Zn(2+)</name>
        <dbReference type="ChEBI" id="CHEBI:29105"/>
    </cofactor>
    <text evidence="14">Binds 1 zinc ion per subunit.</text>
</comment>
<dbReference type="Pfam" id="PF03129">
    <property type="entry name" value="HGTP_anticodon"/>
    <property type="match status" value="1"/>
</dbReference>
<dbReference type="Gene3D" id="3.30.930.10">
    <property type="entry name" value="Bira Bifunctional Protein, Domain 2"/>
    <property type="match status" value="1"/>
</dbReference>
<dbReference type="EC" id="6.1.1.3" evidence="14"/>
<dbReference type="PROSITE" id="PS50862">
    <property type="entry name" value="AA_TRNA_LIGASE_II"/>
    <property type="match status" value="1"/>
</dbReference>
<dbReference type="InterPro" id="IPR004154">
    <property type="entry name" value="Anticodon-bd"/>
</dbReference>
<dbReference type="Pfam" id="PF09084">
    <property type="entry name" value="NMT1"/>
    <property type="match status" value="1"/>
</dbReference>
<evidence type="ECO:0000313" key="20">
    <source>
        <dbReference type="Proteomes" id="UP000094622"/>
    </source>
</evidence>
<comment type="subunit">
    <text evidence="2 14">Homodimer.</text>
</comment>
<evidence type="ECO:0000256" key="11">
    <source>
        <dbReference type="ARBA" id="ARBA00022917"/>
    </source>
</evidence>
<keyword evidence="5 14" id="KW-0436">Ligase</keyword>
<evidence type="ECO:0000256" key="9">
    <source>
        <dbReference type="ARBA" id="ARBA00022840"/>
    </source>
</evidence>
<evidence type="ECO:0000256" key="3">
    <source>
        <dbReference type="ARBA" id="ARBA00022490"/>
    </source>
</evidence>
<dbReference type="PATRIC" id="fig|1439726.3.peg.690"/>
<dbReference type="SUPFAM" id="SSF81271">
    <property type="entry name" value="TGS-like"/>
    <property type="match status" value="1"/>
</dbReference>
<gene>
    <name evidence="14 19" type="primary">thrS</name>
    <name evidence="19" type="ORF">A6302_00655</name>
</gene>
<evidence type="ECO:0000256" key="13">
    <source>
        <dbReference type="ARBA" id="ARBA00049515"/>
    </source>
</evidence>
<evidence type="ECO:0000256" key="1">
    <source>
        <dbReference type="ARBA" id="ARBA00008226"/>
    </source>
</evidence>
<dbReference type="InterPro" id="IPR045864">
    <property type="entry name" value="aa-tRNA-synth_II/BPL/LPL"/>
</dbReference>
<feature type="compositionally biased region" description="Basic and acidic residues" evidence="15">
    <location>
        <begin position="295"/>
        <end position="311"/>
    </location>
</feature>
<dbReference type="SMART" id="SM00863">
    <property type="entry name" value="tRNA_SAD"/>
    <property type="match status" value="1"/>
</dbReference>
<dbReference type="InterPro" id="IPR002320">
    <property type="entry name" value="Thr-tRNA-ligase_IIa"/>
</dbReference>
<keyword evidence="9 14" id="KW-0067">ATP-binding</keyword>
<dbReference type="SUPFAM" id="SSF52954">
    <property type="entry name" value="Class II aaRS ABD-related"/>
    <property type="match status" value="1"/>
</dbReference>
<dbReference type="CDD" id="cd00771">
    <property type="entry name" value="ThrRS_core"/>
    <property type="match status" value="1"/>
</dbReference>
<evidence type="ECO:0000256" key="15">
    <source>
        <dbReference type="SAM" id="MobiDB-lite"/>
    </source>
</evidence>
<comment type="subcellular location">
    <subcellularLocation>
        <location evidence="14">Cytoplasm</location>
    </subcellularLocation>
</comment>
<keyword evidence="6 14" id="KW-0479">Metal-binding</keyword>
<comment type="catalytic activity">
    <reaction evidence="13 14">
        <text>tRNA(Thr) + L-threonine + ATP = L-threonyl-tRNA(Thr) + AMP + diphosphate + H(+)</text>
        <dbReference type="Rhea" id="RHEA:24624"/>
        <dbReference type="Rhea" id="RHEA-COMP:9670"/>
        <dbReference type="Rhea" id="RHEA-COMP:9704"/>
        <dbReference type="ChEBI" id="CHEBI:15378"/>
        <dbReference type="ChEBI" id="CHEBI:30616"/>
        <dbReference type="ChEBI" id="CHEBI:33019"/>
        <dbReference type="ChEBI" id="CHEBI:57926"/>
        <dbReference type="ChEBI" id="CHEBI:78442"/>
        <dbReference type="ChEBI" id="CHEBI:78534"/>
        <dbReference type="ChEBI" id="CHEBI:456215"/>
        <dbReference type="EC" id="6.1.1.3"/>
    </reaction>
</comment>
<dbReference type="PANTHER" id="PTHR11451:SF44">
    <property type="entry name" value="THREONINE--TRNA LIGASE, CHLOROPLASTIC_MITOCHONDRIAL 2"/>
    <property type="match status" value="1"/>
</dbReference>
<dbReference type="PROSITE" id="PS51880">
    <property type="entry name" value="TGS"/>
    <property type="match status" value="1"/>
</dbReference>
<dbReference type="InterPro" id="IPR012675">
    <property type="entry name" value="Beta-grasp_dom_sf"/>
</dbReference>
<evidence type="ECO:0000256" key="2">
    <source>
        <dbReference type="ARBA" id="ARBA00011738"/>
    </source>
</evidence>
<feature type="compositionally biased region" description="Basic residues" evidence="15">
    <location>
        <begin position="285"/>
        <end position="294"/>
    </location>
</feature>
<keyword evidence="20" id="KW-1185">Reference proteome</keyword>
<organism evidence="19 20">
    <name type="scientific">Methylobrevis pamukkalensis</name>
    <dbReference type="NCBI Taxonomy" id="1439726"/>
    <lineage>
        <taxon>Bacteria</taxon>
        <taxon>Pseudomonadati</taxon>
        <taxon>Pseudomonadota</taxon>
        <taxon>Alphaproteobacteria</taxon>
        <taxon>Hyphomicrobiales</taxon>
        <taxon>Pleomorphomonadaceae</taxon>
        <taxon>Methylobrevis</taxon>
    </lineage>
</organism>
<dbReference type="SUPFAM" id="SSF53850">
    <property type="entry name" value="Periplasmic binding protein-like II"/>
    <property type="match status" value="1"/>
</dbReference>
<keyword evidence="4 14" id="KW-0820">tRNA-binding</keyword>
<dbReference type="InterPro" id="IPR047246">
    <property type="entry name" value="ThrRS_anticodon"/>
</dbReference>
<keyword evidence="12 14" id="KW-0030">Aminoacyl-tRNA synthetase</keyword>
<dbReference type="InterPro" id="IPR012947">
    <property type="entry name" value="tRNA_SAD"/>
</dbReference>
<dbReference type="Pfam" id="PF00587">
    <property type="entry name" value="tRNA-synt_2b"/>
    <property type="match status" value="1"/>
</dbReference>
<feature type="binding site" evidence="14">
    <location>
        <position position="776"/>
    </location>
    <ligand>
        <name>Zn(2+)</name>
        <dbReference type="ChEBI" id="CHEBI:29105"/>
        <note>catalytic</note>
    </ligand>
</feature>
<name>A0A1E3H6T4_9HYPH</name>